<sequence>MVSPNKKSEPQNSSSSEEDSGVSSALRCFRSPAVDESANRFFRSLNETAPRYHDGEFPLLSRNLLPTLLYEGMSSEDLKKCKSSKTSLRRDDSTSRRSFLHRRNSRRSSLRKPRLSSEKDNPPPASPAKKEVVPKGRHCRSE</sequence>
<accession>A0AAV4V4B1</accession>
<feature type="compositionally biased region" description="Basic residues" evidence="1">
    <location>
        <begin position="98"/>
        <end position="114"/>
    </location>
</feature>
<feature type="compositionally biased region" description="Basic and acidic residues" evidence="1">
    <location>
        <begin position="128"/>
        <end position="142"/>
    </location>
</feature>
<feature type="compositionally biased region" description="Low complexity" evidence="1">
    <location>
        <begin position="1"/>
        <end position="15"/>
    </location>
</feature>
<evidence type="ECO:0000313" key="2">
    <source>
        <dbReference type="EMBL" id="GIY65077.1"/>
    </source>
</evidence>
<protein>
    <submittedName>
        <fullName evidence="2">Uncharacterized protein</fullName>
    </submittedName>
</protein>
<dbReference type="Proteomes" id="UP001054945">
    <property type="component" value="Unassembled WGS sequence"/>
</dbReference>
<dbReference type="EMBL" id="BPLR01013957">
    <property type="protein sequence ID" value="GIY65077.1"/>
    <property type="molecule type" value="Genomic_DNA"/>
</dbReference>
<comment type="caution">
    <text evidence="2">The sequence shown here is derived from an EMBL/GenBank/DDBJ whole genome shotgun (WGS) entry which is preliminary data.</text>
</comment>
<gene>
    <name evidence="2" type="ORF">CEXT_213831</name>
</gene>
<keyword evidence="3" id="KW-1185">Reference proteome</keyword>
<reference evidence="2 3" key="1">
    <citation type="submission" date="2021-06" db="EMBL/GenBank/DDBJ databases">
        <title>Caerostris extrusa draft genome.</title>
        <authorList>
            <person name="Kono N."/>
            <person name="Arakawa K."/>
        </authorList>
    </citation>
    <scope>NUCLEOTIDE SEQUENCE [LARGE SCALE GENOMIC DNA]</scope>
</reference>
<name>A0AAV4V4B1_CAEEX</name>
<organism evidence="2 3">
    <name type="scientific">Caerostris extrusa</name>
    <name type="common">Bark spider</name>
    <name type="synonym">Caerostris bankana</name>
    <dbReference type="NCBI Taxonomy" id="172846"/>
    <lineage>
        <taxon>Eukaryota</taxon>
        <taxon>Metazoa</taxon>
        <taxon>Ecdysozoa</taxon>
        <taxon>Arthropoda</taxon>
        <taxon>Chelicerata</taxon>
        <taxon>Arachnida</taxon>
        <taxon>Araneae</taxon>
        <taxon>Araneomorphae</taxon>
        <taxon>Entelegynae</taxon>
        <taxon>Araneoidea</taxon>
        <taxon>Araneidae</taxon>
        <taxon>Caerostris</taxon>
    </lineage>
</organism>
<evidence type="ECO:0000313" key="3">
    <source>
        <dbReference type="Proteomes" id="UP001054945"/>
    </source>
</evidence>
<feature type="region of interest" description="Disordered" evidence="1">
    <location>
        <begin position="75"/>
        <end position="142"/>
    </location>
</feature>
<feature type="region of interest" description="Disordered" evidence="1">
    <location>
        <begin position="1"/>
        <end position="25"/>
    </location>
</feature>
<dbReference type="AlphaFoldDB" id="A0AAV4V4B1"/>
<evidence type="ECO:0000256" key="1">
    <source>
        <dbReference type="SAM" id="MobiDB-lite"/>
    </source>
</evidence>
<proteinExistence type="predicted"/>